<accession>A0ABW1RF89</accession>
<dbReference type="RefSeq" id="WP_125552537.1">
    <property type="nucleotide sequence ID" value="NZ_JBHSSL010000042.1"/>
</dbReference>
<comment type="caution">
    <text evidence="2">The sequence shown here is derived from an EMBL/GenBank/DDBJ whole genome shotgun (WGS) entry which is preliminary data.</text>
</comment>
<evidence type="ECO:0000256" key="1">
    <source>
        <dbReference type="SAM" id="Coils"/>
    </source>
</evidence>
<keyword evidence="1" id="KW-0175">Coiled coil</keyword>
<feature type="coiled-coil region" evidence="1">
    <location>
        <begin position="48"/>
        <end position="82"/>
    </location>
</feature>
<dbReference type="Proteomes" id="UP001596289">
    <property type="component" value="Unassembled WGS sequence"/>
</dbReference>
<evidence type="ECO:0000313" key="3">
    <source>
        <dbReference type="Proteomes" id="UP001596289"/>
    </source>
</evidence>
<sequence length="160" mass="18032">MATLYELTSNYRKLQSLADETDPEVFNDTMASIDDAIQDKAIGYAKVINAMQADITDISEEIKRLQARKKAVENNINRLKANLIDAFHTADINQVKDSLFTIKIRHNPASVHMIDDKEVPVDYYQPQPMKLSKTLIKEALKSGKEVPGAELTHSESLMIK</sequence>
<name>A0ABW1RF89_9LACO</name>
<gene>
    <name evidence="2" type="ORF">ACFQGP_07780</name>
</gene>
<dbReference type="EMBL" id="JBHSSL010000042">
    <property type="protein sequence ID" value="MFC6170474.1"/>
    <property type="molecule type" value="Genomic_DNA"/>
</dbReference>
<evidence type="ECO:0000313" key="2">
    <source>
        <dbReference type="EMBL" id="MFC6170474.1"/>
    </source>
</evidence>
<proteinExistence type="predicted"/>
<dbReference type="InterPro" id="IPR008840">
    <property type="entry name" value="Sipho_Gp157"/>
</dbReference>
<dbReference type="Pfam" id="PF05565">
    <property type="entry name" value="Sipho_Gp157"/>
    <property type="match status" value="1"/>
</dbReference>
<organism evidence="2 3">
    <name type="scientific">Loigolactobacillus jiayinensis</name>
    <dbReference type="NCBI Taxonomy" id="2486016"/>
    <lineage>
        <taxon>Bacteria</taxon>
        <taxon>Bacillati</taxon>
        <taxon>Bacillota</taxon>
        <taxon>Bacilli</taxon>
        <taxon>Lactobacillales</taxon>
        <taxon>Lactobacillaceae</taxon>
        <taxon>Loigolactobacillus</taxon>
    </lineage>
</organism>
<reference evidence="3" key="1">
    <citation type="journal article" date="2019" name="Int. J. Syst. Evol. Microbiol.">
        <title>The Global Catalogue of Microorganisms (GCM) 10K type strain sequencing project: providing services to taxonomists for standard genome sequencing and annotation.</title>
        <authorList>
            <consortium name="The Broad Institute Genomics Platform"/>
            <consortium name="The Broad Institute Genome Sequencing Center for Infectious Disease"/>
            <person name="Wu L."/>
            <person name="Ma J."/>
        </authorList>
    </citation>
    <scope>NUCLEOTIDE SEQUENCE [LARGE SCALE GENOMIC DNA]</scope>
    <source>
        <strain evidence="3">CCM 8904</strain>
    </source>
</reference>
<protein>
    <submittedName>
        <fullName evidence="2">Siphovirus Gp157 family protein</fullName>
    </submittedName>
</protein>
<keyword evidence="3" id="KW-1185">Reference proteome</keyword>